<accession>A0A060SZ68</accession>
<sequence>MAGKYTEAWLDGPSGHRFYTCTYPAEPPKAVVIFVPGFADHISRYEGIHPKFAQHGFTVFAYDMRGFGRTALDAEHRSADEYYGKTNRLLEITDLEWWVEHVAREYPKVPIFLLGYSASPLYLLTYPPPTIVRYIVRAISKIAPACPLPAPMPAERFSRDPAVVEALKNDTLRMPRGTAQGLDNMIGQGEELLHEDYKYWPKDLPLLMTWGTADEVNCPKSGVEFYNKLDIEDKKLVEYEHALHDLLREVDGIPNKVLNEYFVWLESHAAARPSL</sequence>
<feature type="domain" description="Serine aminopeptidase S33" evidence="1">
    <location>
        <begin position="119"/>
        <end position="251"/>
    </location>
</feature>
<dbReference type="OrthoDB" id="10249433at2759"/>
<dbReference type="HOGENOM" id="CLU_026209_5_2_1"/>
<proteinExistence type="predicted"/>
<protein>
    <recommendedName>
        <fullName evidence="1">Serine aminopeptidase S33 domain-containing protein</fullName>
    </recommendedName>
</protein>
<dbReference type="InterPro" id="IPR051044">
    <property type="entry name" value="MAG_DAG_Lipase"/>
</dbReference>
<keyword evidence="3" id="KW-1185">Reference proteome</keyword>
<dbReference type="PANTHER" id="PTHR11614">
    <property type="entry name" value="PHOSPHOLIPASE-RELATED"/>
    <property type="match status" value="1"/>
</dbReference>
<dbReference type="Proteomes" id="UP000029665">
    <property type="component" value="Unassembled WGS sequence"/>
</dbReference>
<reference evidence="2" key="1">
    <citation type="submission" date="2014-01" db="EMBL/GenBank/DDBJ databases">
        <title>The genome of the white-rot fungus Pycnoporus cinnabarinus: a basidiomycete model with a versatile arsenal for lignocellulosic biomass breakdown.</title>
        <authorList>
            <person name="Levasseur A."/>
            <person name="Lomascolo A."/>
            <person name="Ruiz-Duenas F.J."/>
            <person name="Uzan E."/>
            <person name="Piumi F."/>
            <person name="Kues U."/>
            <person name="Ram A.F.J."/>
            <person name="Murat C."/>
            <person name="Haon M."/>
            <person name="Benoit I."/>
            <person name="Arfi Y."/>
            <person name="Chevret D."/>
            <person name="Drula E."/>
            <person name="Kwon M.J."/>
            <person name="Gouret P."/>
            <person name="Lesage-Meessen L."/>
            <person name="Lombard V."/>
            <person name="Mariette J."/>
            <person name="Noirot C."/>
            <person name="Park J."/>
            <person name="Patyshakuliyeva A."/>
            <person name="Wieneger R.A.B."/>
            <person name="Wosten H.A.B."/>
            <person name="Martin F."/>
            <person name="Coutinho P.M."/>
            <person name="de Vries R."/>
            <person name="Martinez A.T."/>
            <person name="Klopp C."/>
            <person name="Pontarotti P."/>
            <person name="Henrissat B."/>
            <person name="Record E."/>
        </authorList>
    </citation>
    <scope>NUCLEOTIDE SEQUENCE [LARGE SCALE GENOMIC DNA]</scope>
    <source>
        <strain evidence="2">BRFM137</strain>
    </source>
</reference>
<dbReference type="InterPro" id="IPR029058">
    <property type="entry name" value="AB_hydrolase_fold"/>
</dbReference>
<dbReference type="Gene3D" id="3.40.50.1820">
    <property type="entry name" value="alpha/beta hydrolase"/>
    <property type="match status" value="2"/>
</dbReference>
<feature type="domain" description="Serine aminopeptidase S33" evidence="1">
    <location>
        <begin position="27"/>
        <end position="117"/>
    </location>
</feature>
<comment type="caution">
    <text evidence="2">The sequence shown here is derived from an EMBL/GenBank/DDBJ whole genome shotgun (WGS) entry which is preliminary data.</text>
</comment>
<dbReference type="AlphaFoldDB" id="A0A060SZ68"/>
<organism evidence="2 3">
    <name type="scientific">Pycnoporus cinnabarinus</name>
    <name type="common">Cinnabar-red polypore</name>
    <name type="synonym">Trametes cinnabarina</name>
    <dbReference type="NCBI Taxonomy" id="5643"/>
    <lineage>
        <taxon>Eukaryota</taxon>
        <taxon>Fungi</taxon>
        <taxon>Dikarya</taxon>
        <taxon>Basidiomycota</taxon>
        <taxon>Agaricomycotina</taxon>
        <taxon>Agaricomycetes</taxon>
        <taxon>Polyporales</taxon>
        <taxon>Polyporaceae</taxon>
        <taxon>Trametes</taxon>
    </lineage>
</organism>
<name>A0A060SZ68_PYCCI</name>
<gene>
    <name evidence="2" type="ORF">BN946_scf184722.g5</name>
</gene>
<dbReference type="Pfam" id="PF12146">
    <property type="entry name" value="Hydrolase_4"/>
    <property type="match status" value="2"/>
</dbReference>
<dbReference type="EMBL" id="CCBP010000501">
    <property type="protein sequence ID" value="CDO77813.1"/>
    <property type="molecule type" value="Genomic_DNA"/>
</dbReference>
<dbReference type="STRING" id="5643.A0A060SZ68"/>
<dbReference type="OMA" id="DECTSWI"/>
<dbReference type="InterPro" id="IPR022742">
    <property type="entry name" value="Hydrolase_4"/>
</dbReference>
<dbReference type="SUPFAM" id="SSF53474">
    <property type="entry name" value="alpha/beta-Hydrolases"/>
    <property type="match status" value="1"/>
</dbReference>
<evidence type="ECO:0000313" key="2">
    <source>
        <dbReference type="EMBL" id="CDO77813.1"/>
    </source>
</evidence>
<evidence type="ECO:0000313" key="3">
    <source>
        <dbReference type="Proteomes" id="UP000029665"/>
    </source>
</evidence>
<evidence type="ECO:0000259" key="1">
    <source>
        <dbReference type="Pfam" id="PF12146"/>
    </source>
</evidence>